<dbReference type="Proteomes" id="UP001150603">
    <property type="component" value="Unassembled WGS sequence"/>
</dbReference>
<evidence type="ECO:0000313" key="2">
    <source>
        <dbReference type="Proteomes" id="UP001150603"/>
    </source>
</evidence>
<protein>
    <submittedName>
        <fullName evidence="1">Uncharacterized protein</fullName>
    </submittedName>
</protein>
<sequence>MANVTVGSAFFFPQYYPNKSAAYVVASVFFGLSLILLLLSRRAQNYHFTLITVLVALMLGGAFVAYLIFIDRRIEDLAPFTAFSILSGIAPNFVNLTNYLLLVNMLKTLVHGPSRKAITGFHIFAVVTAETFGALSGVGSGLLQETAPLSQVKIASDLLKTSIAGQVAVNVLLLVATGFFLAKYSEARTKTAWYSIIFIGGLLVLIRNVFKLIALFYPQVTFMVTSEVAWYCVDPLLNFLVLCMWAVLDMPRRCQPPKQPATYQQQVDE</sequence>
<keyword evidence="2" id="KW-1185">Reference proteome</keyword>
<accession>A0ACC1IZ18</accession>
<proteinExistence type="predicted"/>
<evidence type="ECO:0000313" key="1">
    <source>
        <dbReference type="EMBL" id="KAJ1931412.1"/>
    </source>
</evidence>
<reference evidence="1" key="1">
    <citation type="submission" date="2022-07" db="EMBL/GenBank/DDBJ databases">
        <title>Phylogenomic reconstructions and comparative analyses of Kickxellomycotina fungi.</title>
        <authorList>
            <person name="Reynolds N.K."/>
            <person name="Stajich J.E."/>
            <person name="Barry K."/>
            <person name="Grigoriev I.V."/>
            <person name="Crous P."/>
            <person name="Smith M.E."/>
        </authorList>
    </citation>
    <scope>NUCLEOTIDE SEQUENCE</scope>
    <source>
        <strain evidence="1">NRRL 5244</strain>
    </source>
</reference>
<comment type="caution">
    <text evidence="1">The sequence shown here is derived from an EMBL/GenBank/DDBJ whole genome shotgun (WGS) entry which is preliminary data.</text>
</comment>
<organism evidence="1 2">
    <name type="scientific">Linderina macrospora</name>
    <dbReference type="NCBI Taxonomy" id="4868"/>
    <lineage>
        <taxon>Eukaryota</taxon>
        <taxon>Fungi</taxon>
        <taxon>Fungi incertae sedis</taxon>
        <taxon>Zoopagomycota</taxon>
        <taxon>Kickxellomycotina</taxon>
        <taxon>Kickxellomycetes</taxon>
        <taxon>Kickxellales</taxon>
        <taxon>Kickxellaceae</taxon>
        <taxon>Linderina</taxon>
    </lineage>
</organism>
<gene>
    <name evidence="1" type="ORF">FBU59_006719</name>
</gene>
<dbReference type="EMBL" id="JANBPW010006015">
    <property type="protein sequence ID" value="KAJ1931412.1"/>
    <property type="molecule type" value="Genomic_DNA"/>
</dbReference>
<name>A0ACC1IZ18_9FUNG</name>